<proteinExistence type="predicted"/>
<dbReference type="Pfam" id="PF11042">
    <property type="entry name" value="DUF2750"/>
    <property type="match status" value="1"/>
</dbReference>
<reference evidence="1 2" key="1">
    <citation type="submission" date="2019-12" db="EMBL/GenBank/DDBJ databases">
        <title>The draft genomic sequence of strain Chitinophaga oryziterrae JCM 16595.</title>
        <authorList>
            <person name="Zhang X."/>
        </authorList>
    </citation>
    <scope>NUCLEOTIDE SEQUENCE [LARGE SCALE GENOMIC DNA]</scope>
    <source>
        <strain evidence="1 2">JCM 16595</strain>
    </source>
</reference>
<gene>
    <name evidence="1" type="ORF">GO495_00015</name>
</gene>
<comment type="caution">
    <text evidence="1">The sequence shown here is derived from an EMBL/GenBank/DDBJ whole genome shotgun (WGS) entry which is preliminary data.</text>
</comment>
<dbReference type="RefSeq" id="WP_157297664.1">
    <property type="nucleotide sequence ID" value="NZ_BAAAZB010000005.1"/>
</dbReference>
<dbReference type="EMBL" id="WRXO01000001">
    <property type="protein sequence ID" value="MVT38950.1"/>
    <property type="molecule type" value="Genomic_DNA"/>
</dbReference>
<dbReference type="OrthoDB" id="2936081at2"/>
<dbReference type="InterPro" id="IPR021284">
    <property type="entry name" value="DUF2750"/>
</dbReference>
<evidence type="ECO:0000313" key="2">
    <source>
        <dbReference type="Proteomes" id="UP000468388"/>
    </source>
</evidence>
<evidence type="ECO:0000313" key="1">
    <source>
        <dbReference type="EMBL" id="MVT38950.1"/>
    </source>
</evidence>
<organism evidence="1 2">
    <name type="scientific">Chitinophaga oryziterrae</name>
    <dbReference type="NCBI Taxonomy" id="1031224"/>
    <lineage>
        <taxon>Bacteria</taxon>
        <taxon>Pseudomonadati</taxon>
        <taxon>Bacteroidota</taxon>
        <taxon>Chitinophagia</taxon>
        <taxon>Chitinophagales</taxon>
        <taxon>Chitinophagaceae</taxon>
        <taxon>Chitinophaga</taxon>
    </lineage>
</organism>
<dbReference type="AlphaFoldDB" id="A0A6N8J199"/>
<sequence length="135" mass="15868">MTAEYYKISQREIDSVLSESPEKRFEYTIKRIADWETLWTIVDEAGALGMLTDEVQNVIFPIWPFKEFTQLYCTGDFANYTPMVIELSDFLEEYLPDYENKNYKLSLLPLPTKKGEVMDISLFREALNSELNKIE</sequence>
<keyword evidence="2" id="KW-1185">Reference proteome</keyword>
<protein>
    <submittedName>
        <fullName evidence="1">DUF2750 domain-containing protein</fullName>
    </submittedName>
</protein>
<accession>A0A6N8J199</accession>
<name>A0A6N8J199_9BACT</name>
<dbReference type="Proteomes" id="UP000468388">
    <property type="component" value="Unassembled WGS sequence"/>
</dbReference>